<dbReference type="SUPFAM" id="SSF47954">
    <property type="entry name" value="Cyclin-like"/>
    <property type="match status" value="2"/>
</dbReference>
<evidence type="ECO:0000256" key="4">
    <source>
        <dbReference type="RuleBase" id="RU000383"/>
    </source>
</evidence>
<keyword evidence="8" id="KW-1185">Reference proteome</keyword>
<evidence type="ECO:0000313" key="7">
    <source>
        <dbReference type="EMBL" id="WIA14428.1"/>
    </source>
</evidence>
<proteinExistence type="inferred from homology"/>
<keyword evidence="1" id="KW-0132">Cell division</keyword>
<feature type="domain" description="Cyclin-like" evidence="5">
    <location>
        <begin position="195"/>
        <end position="280"/>
    </location>
</feature>
<organism evidence="7 8">
    <name type="scientific">Tetradesmus obliquus</name>
    <name type="common">Green alga</name>
    <name type="synonym">Acutodesmus obliquus</name>
    <dbReference type="NCBI Taxonomy" id="3088"/>
    <lineage>
        <taxon>Eukaryota</taxon>
        <taxon>Viridiplantae</taxon>
        <taxon>Chlorophyta</taxon>
        <taxon>core chlorophytes</taxon>
        <taxon>Chlorophyceae</taxon>
        <taxon>CS clade</taxon>
        <taxon>Sphaeropleales</taxon>
        <taxon>Scenedesmaceae</taxon>
        <taxon>Tetradesmus</taxon>
    </lineage>
</organism>
<evidence type="ECO:0000256" key="3">
    <source>
        <dbReference type="ARBA" id="ARBA00023306"/>
    </source>
</evidence>
<evidence type="ECO:0000259" key="5">
    <source>
        <dbReference type="SMART" id="SM00385"/>
    </source>
</evidence>
<dbReference type="SMART" id="SM00385">
    <property type="entry name" value="CYCLIN"/>
    <property type="match status" value="2"/>
</dbReference>
<dbReference type="Proteomes" id="UP001244341">
    <property type="component" value="Chromosome 5b"/>
</dbReference>
<protein>
    <recommendedName>
        <fullName evidence="9">Cyclin N-terminal domain-containing protein</fullName>
    </recommendedName>
</protein>
<dbReference type="Gene3D" id="1.10.472.10">
    <property type="entry name" value="Cyclin-like"/>
    <property type="match status" value="2"/>
</dbReference>
<dbReference type="InterPro" id="IPR048258">
    <property type="entry name" value="Cyclins_cyclin-box"/>
</dbReference>
<dbReference type="PANTHER" id="PTHR10177">
    <property type="entry name" value="CYCLINS"/>
    <property type="match status" value="1"/>
</dbReference>
<evidence type="ECO:0000259" key="6">
    <source>
        <dbReference type="SMART" id="SM01332"/>
    </source>
</evidence>
<keyword evidence="3" id="KW-0131">Cell cycle</keyword>
<keyword evidence="2 4" id="KW-0195">Cyclin</keyword>
<dbReference type="InterPro" id="IPR004367">
    <property type="entry name" value="Cyclin_C-dom"/>
</dbReference>
<dbReference type="InterPro" id="IPR036915">
    <property type="entry name" value="Cyclin-like_sf"/>
</dbReference>
<dbReference type="InterPro" id="IPR006671">
    <property type="entry name" value="Cyclin_N"/>
</dbReference>
<name>A0ABY8TZ39_TETOB</name>
<sequence length="470" mass="51005">MESIVDYMPMDCCQATLSHSAFSTQDAWGQGRVYSAQEDAAEPMSSHMGPLHWTAGPEKDCLHSTISDVHDDATFSSRSAKHCKQQHQQDHLQQASADQASLDLSAASSFDQVYLASQVDSGVAEEDVRSLQWQQLPNKERDPALRAAQQQEELMDMIRNELALEQELSPSSSFLEQPGVPGEHITPQMRMIVCSWLSEVACEFNMQQETLFLSVALMDRFMCSTKGIPRTVLQLVAVACMLLASKQDEVVHPSVEELTDIAANCFQVQDLLRMERVLLDGLSWRIKTPTTYTFLHLFTQTTAVLRAAAAAAPPACSQQHQQSPAASSEPMQGSIVAKAAYLTELALLDYSCLCFKPSRLAAAALLLAQSWSAQGAAAQEMQHVSGYCLADLQEPMARLLHLHTAAAASATSEALAPFNFVKEKYSQDCWLQASLQHVPPAAALPDGLPQAQAGATAAAVPGGGMLLQSS</sequence>
<dbReference type="InterPro" id="IPR013763">
    <property type="entry name" value="Cyclin-like_dom"/>
</dbReference>
<evidence type="ECO:0000256" key="1">
    <source>
        <dbReference type="ARBA" id="ARBA00022618"/>
    </source>
</evidence>
<dbReference type="SMART" id="SM01332">
    <property type="entry name" value="Cyclin_C"/>
    <property type="match status" value="1"/>
</dbReference>
<evidence type="ECO:0000256" key="2">
    <source>
        <dbReference type="ARBA" id="ARBA00023127"/>
    </source>
</evidence>
<gene>
    <name evidence="7" type="ORF">OEZ85_002954</name>
</gene>
<dbReference type="Pfam" id="PF02984">
    <property type="entry name" value="Cyclin_C"/>
    <property type="match status" value="1"/>
</dbReference>
<evidence type="ECO:0000313" key="8">
    <source>
        <dbReference type="Proteomes" id="UP001244341"/>
    </source>
</evidence>
<reference evidence="7 8" key="1">
    <citation type="submission" date="2023-05" db="EMBL/GenBank/DDBJ databases">
        <title>A 100% complete, gapless, phased diploid assembly of the Scenedesmus obliquus UTEX 3031 genome.</title>
        <authorList>
            <person name="Biondi T.C."/>
            <person name="Hanschen E.R."/>
            <person name="Kwon T."/>
            <person name="Eng W."/>
            <person name="Kruse C.P.S."/>
            <person name="Koehler S.I."/>
            <person name="Kunde Y."/>
            <person name="Gleasner C.D."/>
            <person name="You Mak K.T."/>
            <person name="Polle J."/>
            <person name="Hovde B.T."/>
            <person name="Starkenburg S.R."/>
        </authorList>
    </citation>
    <scope>NUCLEOTIDE SEQUENCE [LARGE SCALE GENOMIC DNA]</scope>
    <source>
        <strain evidence="7 8">DOE0152z</strain>
    </source>
</reference>
<dbReference type="InterPro" id="IPR039361">
    <property type="entry name" value="Cyclin"/>
</dbReference>
<dbReference type="Pfam" id="PF00134">
    <property type="entry name" value="Cyclin_N"/>
    <property type="match status" value="1"/>
</dbReference>
<feature type="domain" description="Cyclin C-terminal" evidence="6">
    <location>
        <begin position="289"/>
        <end position="439"/>
    </location>
</feature>
<dbReference type="EMBL" id="CP126212">
    <property type="protein sequence ID" value="WIA14428.1"/>
    <property type="molecule type" value="Genomic_DNA"/>
</dbReference>
<evidence type="ECO:0008006" key="9">
    <source>
        <dbReference type="Google" id="ProtNLM"/>
    </source>
</evidence>
<dbReference type="PROSITE" id="PS00292">
    <property type="entry name" value="CYCLINS"/>
    <property type="match status" value="1"/>
</dbReference>
<comment type="similarity">
    <text evidence="4">Belongs to the cyclin family.</text>
</comment>
<accession>A0ABY8TZ39</accession>
<feature type="domain" description="Cyclin-like" evidence="5">
    <location>
        <begin position="303"/>
        <end position="404"/>
    </location>
</feature>